<evidence type="ECO:0000256" key="4">
    <source>
        <dbReference type="ARBA" id="ARBA00023136"/>
    </source>
</evidence>
<proteinExistence type="predicted"/>
<dbReference type="InterPro" id="IPR005828">
    <property type="entry name" value="MFS_sugar_transport-like"/>
</dbReference>
<dbReference type="GO" id="GO:0005351">
    <property type="term" value="F:carbohydrate:proton symporter activity"/>
    <property type="evidence" value="ECO:0007669"/>
    <property type="project" value="TreeGrafter"/>
</dbReference>
<evidence type="ECO:0008006" key="7">
    <source>
        <dbReference type="Google" id="ProtNLM"/>
    </source>
</evidence>
<feature type="transmembrane region" description="Helical" evidence="5">
    <location>
        <begin position="148"/>
        <end position="170"/>
    </location>
</feature>
<dbReference type="SUPFAM" id="SSF103473">
    <property type="entry name" value="MFS general substrate transporter"/>
    <property type="match status" value="1"/>
</dbReference>
<feature type="transmembrane region" description="Helical" evidence="5">
    <location>
        <begin position="190"/>
        <end position="207"/>
    </location>
</feature>
<name>A0A167WLQ7_9AGAM</name>
<keyword evidence="2 5" id="KW-0812">Transmembrane</keyword>
<dbReference type="EMBL" id="KV417797">
    <property type="protein sequence ID" value="KZP06244.1"/>
    <property type="molecule type" value="Genomic_DNA"/>
</dbReference>
<keyword evidence="4 5" id="KW-0472">Membrane</keyword>
<dbReference type="PANTHER" id="PTHR48022">
    <property type="entry name" value="PLASTIDIC GLUCOSE TRANSPORTER 4"/>
    <property type="match status" value="1"/>
</dbReference>
<organism evidence="6">
    <name type="scientific">Athelia psychrophila</name>
    <dbReference type="NCBI Taxonomy" id="1759441"/>
    <lineage>
        <taxon>Eukaryota</taxon>
        <taxon>Fungi</taxon>
        <taxon>Dikarya</taxon>
        <taxon>Basidiomycota</taxon>
        <taxon>Agaricomycotina</taxon>
        <taxon>Agaricomycetes</taxon>
        <taxon>Agaricomycetidae</taxon>
        <taxon>Atheliales</taxon>
        <taxon>Atheliaceae</taxon>
        <taxon>Athelia</taxon>
    </lineage>
</organism>
<evidence type="ECO:0000256" key="1">
    <source>
        <dbReference type="ARBA" id="ARBA00004141"/>
    </source>
</evidence>
<dbReference type="InterPro" id="IPR050360">
    <property type="entry name" value="MFS_Sugar_Transporters"/>
</dbReference>
<comment type="subcellular location">
    <subcellularLocation>
        <location evidence="1">Membrane</location>
        <topology evidence="1">Multi-pass membrane protein</topology>
    </subcellularLocation>
</comment>
<sequence>MSIHRTLVNAFPDAHLGIAVATDRCSYQKRMRITVVLLLFSHCAGNGLFSYYLNEAIWEPLWALRASSLVDKPERRFLFHMSRTGASIFFLVQKFCIQQYQAHQTDAATHAMIAFIFLFHAAHDLALTPLILSYAVEILPCHLRARGFNTFNFAISLALIFSMSRMSPFIAPLSFALKDGSLTPAPSSQIVHTVWLAFEGVIVFNILETKNLSLGDRAAVGRRGGRRAVSASQRSTHFWWYRYGADPLNSAQALCAAG</sequence>
<feature type="transmembrane region" description="Helical" evidence="5">
    <location>
        <begin position="33"/>
        <end position="53"/>
    </location>
</feature>
<reference evidence="6" key="1">
    <citation type="journal article" date="2016" name="Mol. Biol. Evol.">
        <title>Comparative Genomics of Early-Diverging Mushroom-Forming Fungi Provides Insights into the Origins of Lignocellulose Decay Capabilities.</title>
        <authorList>
            <person name="Nagy L.G."/>
            <person name="Riley R."/>
            <person name="Tritt A."/>
            <person name="Adam C."/>
            <person name="Daum C."/>
            <person name="Floudas D."/>
            <person name="Sun H."/>
            <person name="Yadav J.S."/>
            <person name="Pangilinan J."/>
            <person name="Larsson K.H."/>
            <person name="Matsuura K."/>
            <person name="Barry K."/>
            <person name="Labutti K."/>
            <person name="Kuo R."/>
            <person name="Ohm R.A."/>
            <person name="Bhattacharya S.S."/>
            <person name="Shirouzu T."/>
            <person name="Yoshinaga Y."/>
            <person name="Martin F.M."/>
            <person name="Grigoriev I.V."/>
            <person name="Hibbett D.S."/>
        </authorList>
    </citation>
    <scope>NUCLEOTIDE SEQUENCE [LARGE SCALE GENOMIC DNA]</scope>
    <source>
        <strain evidence="6">CBS 109695</strain>
    </source>
</reference>
<keyword evidence="3 5" id="KW-1133">Transmembrane helix</keyword>
<dbReference type="GO" id="GO:0016020">
    <property type="term" value="C:membrane"/>
    <property type="evidence" value="ECO:0007669"/>
    <property type="project" value="UniProtKB-SubCell"/>
</dbReference>
<dbReference type="STRING" id="436010.A0A167WLQ7"/>
<evidence type="ECO:0000313" key="6">
    <source>
        <dbReference type="EMBL" id="KZP06244.1"/>
    </source>
</evidence>
<dbReference type="PANTHER" id="PTHR48022:SF64">
    <property type="entry name" value="MAJOR FACILITATOR SUPERFAMILY (MFS) PROFILE DOMAIN-CONTAINING PROTEIN"/>
    <property type="match status" value="1"/>
</dbReference>
<dbReference type="Pfam" id="PF00083">
    <property type="entry name" value="Sugar_tr"/>
    <property type="match status" value="1"/>
</dbReference>
<dbReference type="OrthoDB" id="6133115at2759"/>
<evidence type="ECO:0000256" key="2">
    <source>
        <dbReference type="ARBA" id="ARBA00022692"/>
    </source>
</evidence>
<evidence type="ECO:0000256" key="5">
    <source>
        <dbReference type="SAM" id="Phobius"/>
    </source>
</evidence>
<gene>
    <name evidence="6" type="ORF">FIBSPDRAFT_1053640</name>
</gene>
<dbReference type="InterPro" id="IPR036259">
    <property type="entry name" value="MFS_trans_sf"/>
</dbReference>
<accession>A0A167WLQ7</accession>
<feature type="transmembrane region" description="Helical" evidence="5">
    <location>
        <begin position="112"/>
        <end position="136"/>
    </location>
</feature>
<protein>
    <recommendedName>
        <fullName evidence="7">Major facilitator superfamily (MFS) profile domain-containing protein</fullName>
    </recommendedName>
</protein>
<dbReference type="Gene3D" id="1.20.1250.20">
    <property type="entry name" value="MFS general substrate transporter like domains"/>
    <property type="match status" value="1"/>
</dbReference>
<evidence type="ECO:0000256" key="3">
    <source>
        <dbReference type="ARBA" id="ARBA00022989"/>
    </source>
</evidence>
<dbReference type="AlphaFoldDB" id="A0A167WLQ7"/>